<evidence type="ECO:0000313" key="5">
    <source>
        <dbReference type="Proteomes" id="UP000254235"/>
    </source>
</evidence>
<accession>A0A379F0U1</accession>
<dbReference type="GeneID" id="78570593"/>
<proteinExistence type="predicted"/>
<reference evidence="2 4" key="1">
    <citation type="submission" date="2018-06" db="EMBL/GenBank/DDBJ databases">
        <title>Genomic Encyclopedia of Archaeal and Bacterial Type Strains, Phase II (KMG-II): from individual species to whole genera.</title>
        <authorList>
            <person name="Goeker M."/>
        </authorList>
    </citation>
    <scope>NUCLEOTIDE SEQUENCE [LARGE SCALE GENOMIC DNA]</scope>
    <source>
        <strain evidence="2 4">DSM 18710</strain>
    </source>
</reference>
<keyword evidence="1" id="KW-0472">Membrane</keyword>
<dbReference type="OrthoDB" id="1121419at2"/>
<feature type="transmembrane region" description="Helical" evidence="1">
    <location>
        <begin position="60"/>
        <end position="84"/>
    </location>
</feature>
<dbReference type="EMBL" id="QLTQ01000010">
    <property type="protein sequence ID" value="RAS45490.1"/>
    <property type="molecule type" value="Genomic_DNA"/>
</dbReference>
<organism evidence="3 5">
    <name type="scientific">Prevotella pallens</name>
    <dbReference type="NCBI Taxonomy" id="60133"/>
    <lineage>
        <taxon>Bacteria</taxon>
        <taxon>Pseudomonadati</taxon>
        <taxon>Bacteroidota</taxon>
        <taxon>Bacteroidia</taxon>
        <taxon>Bacteroidales</taxon>
        <taxon>Prevotellaceae</taxon>
        <taxon>Prevotella</taxon>
    </lineage>
</organism>
<dbReference type="Proteomes" id="UP000249852">
    <property type="component" value="Unassembled WGS sequence"/>
</dbReference>
<dbReference type="Proteomes" id="UP000254235">
    <property type="component" value="Unassembled WGS sequence"/>
</dbReference>
<evidence type="ECO:0000313" key="2">
    <source>
        <dbReference type="EMBL" id="RAS45490.1"/>
    </source>
</evidence>
<sequence>MINLEKQLLTKFGNRRPFKTPEGYFDNLEMRVMSQIKAEETNNNEVKENGEKKHHTFARYLRPLIIAASFIGLIIGGIAIQFFIQGHNNIENTHNTEATSAATTAKAKSANNEYLDDVTEYMMLDKDDVYSYLADN</sequence>
<reference evidence="3 5" key="2">
    <citation type="submission" date="2018-06" db="EMBL/GenBank/DDBJ databases">
        <authorList>
            <consortium name="Pathogen Informatics"/>
            <person name="Doyle S."/>
        </authorList>
    </citation>
    <scope>NUCLEOTIDE SEQUENCE [LARGE SCALE GENOMIC DNA]</scope>
    <source>
        <strain evidence="3 5">NCTC13043</strain>
    </source>
</reference>
<name>A0A379F0U1_9BACT</name>
<evidence type="ECO:0000256" key="1">
    <source>
        <dbReference type="SAM" id="Phobius"/>
    </source>
</evidence>
<evidence type="ECO:0000313" key="3">
    <source>
        <dbReference type="EMBL" id="SUC12286.1"/>
    </source>
</evidence>
<keyword evidence="1" id="KW-0812">Transmembrane</keyword>
<keyword evidence="1" id="KW-1133">Transmembrane helix</keyword>
<protein>
    <submittedName>
        <fullName evidence="3">Uncharacterized protein</fullName>
    </submittedName>
</protein>
<gene>
    <name evidence="2" type="ORF">BC673_11033</name>
    <name evidence="3" type="ORF">NCTC13043_00886</name>
</gene>
<dbReference type="RefSeq" id="WP_006045162.1">
    <property type="nucleotide sequence ID" value="NZ_CAKAQN010000016.1"/>
</dbReference>
<dbReference type="AlphaFoldDB" id="A0A379F0U1"/>
<evidence type="ECO:0000313" key="4">
    <source>
        <dbReference type="Proteomes" id="UP000249852"/>
    </source>
</evidence>
<keyword evidence="4" id="KW-1185">Reference proteome</keyword>
<dbReference type="EMBL" id="UGTP01000001">
    <property type="protein sequence ID" value="SUC12286.1"/>
    <property type="molecule type" value="Genomic_DNA"/>
</dbReference>